<evidence type="ECO:0000256" key="2">
    <source>
        <dbReference type="ARBA" id="ARBA00009836"/>
    </source>
</evidence>
<dbReference type="InParanoid" id="A0A151ZCG0"/>
<dbReference type="FunCoup" id="A0A151ZCG0">
    <property type="interactions" value="39"/>
</dbReference>
<dbReference type="InterPro" id="IPR042081">
    <property type="entry name" value="RNA_2'-PTrans_C"/>
</dbReference>
<evidence type="ECO:0000313" key="7">
    <source>
        <dbReference type="EMBL" id="KYQ91636.1"/>
    </source>
</evidence>
<dbReference type="OrthoDB" id="419694at2759"/>
<dbReference type="AlphaFoldDB" id="A0A151ZCG0"/>
<dbReference type="EC" id="2.7.1.160" evidence="3"/>
<organism evidence="7 8">
    <name type="scientific">Tieghemostelium lacteum</name>
    <name type="common">Slime mold</name>
    <name type="synonym">Dictyostelium lacteum</name>
    <dbReference type="NCBI Taxonomy" id="361077"/>
    <lineage>
        <taxon>Eukaryota</taxon>
        <taxon>Amoebozoa</taxon>
        <taxon>Evosea</taxon>
        <taxon>Eumycetozoa</taxon>
        <taxon>Dictyostelia</taxon>
        <taxon>Dictyosteliales</taxon>
        <taxon>Raperosteliaceae</taxon>
        <taxon>Tieghemostelium</taxon>
    </lineage>
</organism>
<comment type="catalytic activity">
    <reaction evidence="6">
        <text>2'-phospho-[ligated tRNA] + NAD(+) = mature tRNA + ADP-alpha-D-ribose 1'',2''-cyclic phosphate + nicotinamide</text>
        <dbReference type="Rhea" id="RHEA:23324"/>
        <dbReference type="Rhea" id="RHEA-COMP:11106"/>
        <dbReference type="Rhea" id="RHEA-COMP:11107"/>
        <dbReference type="ChEBI" id="CHEBI:17154"/>
        <dbReference type="ChEBI" id="CHEBI:57540"/>
        <dbReference type="ChEBI" id="CHEBI:76596"/>
        <dbReference type="ChEBI" id="CHEBI:82883"/>
        <dbReference type="ChEBI" id="CHEBI:85027"/>
        <dbReference type="EC" id="2.7.1.160"/>
    </reaction>
</comment>
<dbReference type="Pfam" id="PF01885">
    <property type="entry name" value="PTS_2-RNA"/>
    <property type="match status" value="1"/>
</dbReference>
<keyword evidence="4" id="KW-0808">Transferase</keyword>
<dbReference type="GO" id="GO:0006388">
    <property type="term" value="P:tRNA splicing, via endonucleolytic cleavage and ligation"/>
    <property type="evidence" value="ECO:0007669"/>
    <property type="project" value="TreeGrafter"/>
</dbReference>
<dbReference type="InterPro" id="IPR042080">
    <property type="entry name" value="RNA_2'-PTrans_N"/>
</dbReference>
<comment type="function">
    <text evidence="1">Catalyzes the last step of tRNA splicing, the transfer of the splice junction 2'-phosphate from ligated tRNA to NAD to produce ADP-ribose 1''-2'' cyclic phosphate.</text>
</comment>
<protein>
    <recommendedName>
        <fullName evidence="3">2'-phosphotransferase</fullName>
        <ecNumber evidence="3">2.7.1.160</ecNumber>
    </recommendedName>
</protein>
<dbReference type="GO" id="GO:0000215">
    <property type="term" value="F:tRNA 2'-phosphotransferase activity"/>
    <property type="evidence" value="ECO:0007669"/>
    <property type="project" value="UniProtKB-EC"/>
</dbReference>
<name>A0A151ZCG0_TIELA</name>
<dbReference type="InterPro" id="IPR002745">
    <property type="entry name" value="Ptrans_KptA/Tpt1"/>
</dbReference>
<reference evidence="7 8" key="1">
    <citation type="submission" date="2015-12" db="EMBL/GenBank/DDBJ databases">
        <title>Dictyostelia acquired genes for synthesis and detection of signals that induce cell-type specialization by lateral gene transfer from prokaryotes.</title>
        <authorList>
            <person name="Gloeckner G."/>
            <person name="Schaap P."/>
        </authorList>
    </citation>
    <scope>NUCLEOTIDE SEQUENCE [LARGE SCALE GENOMIC DNA]</scope>
    <source>
        <strain evidence="7 8">TK</strain>
    </source>
</reference>
<proteinExistence type="inferred from homology"/>
<comment type="similarity">
    <text evidence="2">Belongs to the KptA/TPT1 family.</text>
</comment>
<comment type="caution">
    <text evidence="7">The sequence shown here is derived from an EMBL/GenBank/DDBJ whole genome shotgun (WGS) entry which is preliminary data.</text>
</comment>
<dbReference type="PANTHER" id="PTHR12684">
    <property type="entry name" value="PUTATIVE PHOSPHOTRANSFERASE"/>
    <property type="match status" value="1"/>
</dbReference>
<evidence type="ECO:0000256" key="1">
    <source>
        <dbReference type="ARBA" id="ARBA00003343"/>
    </source>
</evidence>
<evidence type="ECO:0000256" key="6">
    <source>
        <dbReference type="ARBA" id="ARBA00047949"/>
    </source>
</evidence>
<dbReference type="SUPFAM" id="SSF56399">
    <property type="entry name" value="ADP-ribosylation"/>
    <property type="match status" value="1"/>
</dbReference>
<dbReference type="EMBL" id="LODT01000034">
    <property type="protein sequence ID" value="KYQ91636.1"/>
    <property type="molecule type" value="Genomic_DNA"/>
</dbReference>
<keyword evidence="5" id="KW-0520">NAD</keyword>
<evidence type="ECO:0000256" key="4">
    <source>
        <dbReference type="ARBA" id="ARBA00022679"/>
    </source>
</evidence>
<dbReference type="OMA" id="RHGASQM"/>
<keyword evidence="8" id="KW-1185">Reference proteome</keyword>
<sequence>MSSKAQEVKLSKTLSWILRHGALAEKLPIQNDGFVKITDLLANRNFKGVTIEMIKHVVDTNDKKRYYMELVNGEMMIRANQGHTLKEVDNVELRKVNTVNDIPVIPPATHSMVIHGTYKKHLVSILEKGLNKMDRNMIHFAIGDNGGVTSGMRNGCDMVIIIDLQLALDDGIEFFLSANDVALTNGIDGILPKKYFEKIIDRKGMTIWQR</sequence>
<dbReference type="PANTHER" id="PTHR12684:SF2">
    <property type="entry name" value="TRNA 2'-PHOSPHOTRANSFERASE 1"/>
    <property type="match status" value="1"/>
</dbReference>
<evidence type="ECO:0000256" key="5">
    <source>
        <dbReference type="ARBA" id="ARBA00023027"/>
    </source>
</evidence>
<evidence type="ECO:0000256" key="3">
    <source>
        <dbReference type="ARBA" id="ARBA00012007"/>
    </source>
</evidence>
<dbReference type="Gene3D" id="3.20.170.30">
    <property type="match status" value="1"/>
</dbReference>
<dbReference type="STRING" id="361077.A0A151ZCG0"/>
<dbReference type="Proteomes" id="UP000076078">
    <property type="component" value="Unassembled WGS sequence"/>
</dbReference>
<accession>A0A151ZCG0</accession>
<evidence type="ECO:0000313" key="8">
    <source>
        <dbReference type="Proteomes" id="UP000076078"/>
    </source>
</evidence>
<dbReference type="Gene3D" id="1.10.10.970">
    <property type="entry name" value="RNA 2'-phosphotransferase, Tpt1/KptA family, N-terminal domain"/>
    <property type="match status" value="1"/>
</dbReference>
<gene>
    <name evidence="7" type="ORF">DLAC_07409</name>
</gene>